<feature type="compositionally biased region" description="Basic and acidic residues" evidence="1">
    <location>
        <begin position="50"/>
        <end position="59"/>
    </location>
</feature>
<feature type="compositionally biased region" description="Polar residues" evidence="1">
    <location>
        <begin position="60"/>
        <end position="72"/>
    </location>
</feature>
<feature type="compositionally biased region" description="Basic and acidic residues" evidence="1">
    <location>
        <begin position="73"/>
        <end position="82"/>
    </location>
</feature>
<keyword evidence="4" id="KW-1185">Reference proteome</keyword>
<gene>
    <name evidence="3" type="ORF">SAMN06265219_1188</name>
</gene>
<dbReference type="RefSeq" id="WP_142455983.1">
    <property type="nucleotide sequence ID" value="NZ_FXTP01000018.1"/>
</dbReference>
<name>A0A521FEQ5_9BACT</name>
<proteinExistence type="predicted"/>
<dbReference type="AlphaFoldDB" id="A0A521FEQ5"/>
<evidence type="ECO:0000259" key="2">
    <source>
        <dbReference type="Pfam" id="PF13699"/>
    </source>
</evidence>
<dbReference type="Pfam" id="PF13699">
    <property type="entry name" value="eCIS_core"/>
    <property type="match status" value="1"/>
</dbReference>
<evidence type="ECO:0000256" key="1">
    <source>
        <dbReference type="SAM" id="MobiDB-lite"/>
    </source>
</evidence>
<feature type="domain" description="eCIS core" evidence="2">
    <location>
        <begin position="82"/>
        <end position="147"/>
    </location>
</feature>
<evidence type="ECO:0000313" key="3">
    <source>
        <dbReference type="EMBL" id="SMO94686.1"/>
    </source>
</evidence>
<feature type="region of interest" description="Disordered" evidence="1">
    <location>
        <begin position="48"/>
        <end position="82"/>
    </location>
</feature>
<dbReference type="InterPro" id="IPR025295">
    <property type="entry name" value="eCIS_core_dom"/>
</dbReference>
<organism evidence="3 4">
    <name type="scientific">Gracilimonas mengyeensis</name>
    <dbReference type="NCBI Taxonomy" id="1302730"/>
    <lineage>
        <taxon>Bacteria</taxon>
        <taxon>Pseudomonadati</taxon>
        <taxon>Balneolota</taxon>
        <taxon>Balneolia</taxon>
        <taxon>Balneolales</taxon>
        <taxon>Balneolaceae</taxon>
        <taxon>Gracilimonas</taxon>
    </lineage>
</organism>
<protein>
    <recommendedName>
        <fullName evidence="2">eCIS core domain-containing protein</fullName>
    </recommendedName>
</protein>
<accession>A0A521FEQ5</accession>
<dbReference type="OrthoDB" id="292792at2"/>
<dbReference type="Proteomes" id="UP000317557">
    <property type="component" value="Unassembled WGS sequence"/>
</dbReference>
<dbReference type="EMBL" id="FXTP01000018">
    <property type="protein sequence ID" value="SMO94686.1"/>
    <property type="molecule type" value="Genomic_DNA"/>
</dbReference>
<sequence>MNSYAEKNSEKKQDSAVQSKNRYPQRHCFEDKRPEHLIQMKMAGMANSKGIEEAHERFSSSENDTGSLQSKALTDKENKTGLPDDLKSGIESMSGHSLDDVRVNYNSSKPAQLNAHAFAQRNEIHLGPGQEKHLPHEAWHVVQQKQGRVKPTYQLKKGVAVNDDSGLEAEADKMAEVLGGTTLKTRTWSGSDEISQLKETANKHSLIEIEQPEMKGEVAQLMAIANVVVFNDGGGAKVVNIKFAERVPTTVSGGQGDHGVAEVLIQESISSLKGKTIYGFLEGLYHMVMSDLEGIEIARHTSQLDEVSGINKANLLHEIATLAGNLDKTPPENLQYLLSEVTTKYWRLLEKREMTAFKKEDKLTTGGGQEKDGIKGLRRIKERLHSTMGSDIDYQEENALADAIGYTPFLMDLIAQEFSNEDLDTLVSRAATHVAEFLGISDGGFISELTNQLGYSFQLLIGKEKDGYFGLVSEGNVTDSREASEVREFATWHDASYTRLFQGELIRITAHQPNISERVFRVTEEYDPSRYQYIPETPPVEWINQ</sequence>
<evidence type="ECO:0000313" key="4">
    <source>
        <dbReference type="Proteomes" id="UP000317557"/>
    </source>
</evidence>
<reference evidence="3 4" key="1">
    <citation type="submission" date="2017-05" db="EMBL/GenBank/DDBJ databases">
        <authorList>
            <person name="Varghese N."/>
            <person name="Submissions S."/>
        </authorList>
    </citation>
    <scope>NUCLEOTIDE SEQUENCE [LARGE SCALE GENOMIC DNA]</scope>
    <source>
        <strain evidence="3 4">DSM 21985</strain>
    </source>
</reference>
<feature type="region of interest" description="Disordered" evidence="1">
    <location>
        <begin position="1"/>
        <end position="34"/>
    </location>
</feature>